<name>A0A3B5LEP1_9TELE</name>
<dbReference type="Ensembl" id="ENSXCOT00000006406.1">
    <property type="protein sequence ID" value="ENSXCOP00000006329.1"/>
    <property type="gene ID" value="ENSXCOG00000004896.1"/>
</dbReference>
<accession>A0A3B5LEP1</accession>
<reference evidence="2" key="2">
    <citation type="submission" date="2025-09" db="UniProtKB">
        <authorList>
            <consortium name="Ensembl"/>
        </authorList>
    </citation>
    <scope>IDENTIFICATION</scope>
</reference>
<reference evidence="2" key="1">
    <citation type="submission" date="2025-08" db="UniProtKB">
        <authorList>
            <consortium name="Ensembl"/>
        </authorList>
    </citation>
    <scope>IDENTIFICATION</scope>
</reference>
<evidence type="ECO:0000256" key="1">
    <source>
        <dbReference type="SAM" id="MobiDB-lite"/>
    </source>
</evidence>
<protein>
    <submittedName>
        <fullName evidence="2">Uncharacterized protein</fullName>
    </submittedName>
</protein>
<dbReference type="Proteomes" id="UP000261380">
    <property type="component" value="Unplaced"/>
</dbReference>
<dbReference type="AlphaFoldDB" id="A0A3B5LEP1"/>
<evidence type="ECO:0000313" key="2">
    <source>
        <dbReference type="Ensembl" id="ENSXCOP00000006329.1"/>
    </source>
</evidence>
<sequence length="128" mass="14196">MSLLGCSVFIFPRKRPNAAQLHRQSHEGGGAQEAAGESPQPGAQPALHLAGGLRPRQVLHQPRHAALHGGLSQVLLWIEKTKRRYWPRGLQTFIRGNVILLGYWIGSDSTFGFQNKGPGLQDWWILSN</sequence>
<organism evidence="2 3">
    <name type="scientific">Xiphophorus couchianus</name>
    <name type="common">Monterrey platyfish</name>
    <dbReference type="NCBI Taxonomy" id="32473"/>
    <lineage>
        <taxon>Eukaryota</taxon>
        <taxon>Metazoa</taxon>
        <taxon>Chordata</taxon>
        <taxon>Craniata</taxon>
        <taxon>Vertebrata</taxon>
        <taxon>Euteleostomi</taxon>
        <taxon>Actinopterygii</taxon>
        <taxon>Neopterygii</taxon>
        <taxon>Teleostei</taxon>
        <taxon>Neoteleostei</taxon>
        <taxon>Acanthomorphata</taxon>
        <taxon>Ovalentaria</taxon>
        <taxon>Atherinomorphae</taxon>
        <taxon>Cyprinodontiformes</taxon>
        <taxon>Poeciliidae</taxon>
        <taxon>Poeciliinae</taxon>
        <taxon>Xiphophorus</taxon>
    </lineage>
</organism>
<evidence type="ECO:0000313" key="3">
    <source>
        <dbReference type="Proteomes" id="UP000261380"/>
    </source>
</evidence>
<proteinExistence type="predicted"/>
<keyword evidence="3" id="KW-1185">Reference proteome</keyword>
<feature type="region of interest" description="Disordered" evidence="1">
    <location>
        <begin position="19"/>
        <end position="47"/>
    </location>
</feature>